<dbReference type="PANTHER" id="PTHR43283:SF7">
    <property type="entry name" value="BETA-LACTAMASE-RELATED DOMAIN-CONTAINING PROTEIN"/>
    <property type="match status" value="1"/>
</dbReference>
<sequence>MNQLPVVPSASSSKFGMVPNLQHNGIPQGMDLENWQQDPYLHWTFSHVADFLPTAKISRGDGPVAELPENFTDFTSVVVDSPEYGAPTSVGQIMDDTFTDGWAVMVDGELLTENYFGKADANMSHILMSVSKSLVGVVVGALVNQGKLDLSKTIEHYIPELKGCGYEGATIRHILDMRSGIQFSEEYLDPQAEVRLLEQVIGWAPRRDHSLPKTMYGFLASLKKDGEHGGPFRYRSCETDALGWLCEVVSGKKMPQLMSELLWSRIGAENDATIGIDKEGTGMFDGGINASLRDMIRFGSLFLEHGKSLTGEQVVSAGWVADTFAGGSTSRKSFKQSPDDNRMPGGMYRNQCWFPYEGNEVMLCLGIHGQMIYINRRANMVAAKLSSWPLPQNARMLFPTIQAFDAIAEAVGDSDSIPELPLDFAPLDQYTTSMPVIVPDAQVPATPVTPVAPVVPVTPAAPVTPAVPAAPQIPAETIASQGTVVAVDPDSGATTVDWGEGPTTYGGATQ</sequence>
<evidence type="ECO:0000313" key="3">
    <source>
        <dbReference type="Proteomes" id="UP000523863"/>
    </source>
</evidence>
<evidence type="ECO:0000259" key="1">
    <source>
        <dbReference type="Pfam" id="PF00144"/>
    </source>
</evidence>
<name>A0A7W8YBR6_9MICC</name>
<gene>
    <name evidence="2" type="ORF">BKA12_001612</name>
</gene>
<protein>
    <recommendedName>
        <fullName evidence="1">Beta-lactamase-related domain-containing protein</fullName>
    </recommendedName>
</protein>
<comment type="caution">
    <text evidence="2">The sequence shown here is derived from an EMBL/GenBank/DDBJ whole genome shotgun (WGS) entry which is preliminary data.</text>
</comment>
<dbReference type="SUPFAM" id="SSF56601">
    <property type="entry name" value="beta-lactamase/transpeptidase-like"/>
    <property type="match status" value="1"/>
</dbReference>
<evidence type="ECO:0000313" key="2">
    <source>
        <dbReference type="EMBL" id="MBB5598532.1"/>
    </source>
</evidence>
<dbReference type="EMBL" id="JACHBL010000001">
    <property type="protein sequence ID" value="MBB5598532.1"/>
    <property type="molecule type" value="Genomic_DNA"/>
</dbReference>
<organism evidence="2 3">
    <name type="scientific">Neomicrococcus lactis</name>
    <dbReference type="NCBI Taxonomy" id="732241"/>
    <lineage>
        <taxon>Bacteria</taxon>
        <taxon>Bacillati</taxon>
        <taxon>Actinomycetota</taxon>
        <taxon>Actinomycetes</taxon>
        <taxon>Micrococcales</taxon>
        <taxon>Micrococcaceae</taxon>
        <taxon>Neomicrococcus</taxon>
    </lineage>
</organism>
<keyword evidence="3" id="KW-1185">Reference proteome</keyword>
<dbReference type="InterPro" id="IPR012338">
    <property type="entry name" value="Beta-lactam/transpept-like"/>
</dbReference>
<dbReference type="Gene3D" id="3.40.710.10">
    <property type="entry name" value="DD-peptidase/beta-lactamase superfamily"/>
    <property type="match status" value="1"/>
</dbReference>
<dbReference type="Pfam" id="PF00144">
    <property type="entry name" value="Beta-lactamase"/>
    <property type="match status" value="1"/>
</dbReference>
<accession>A0A7W8YBR6</accession>
<dbReference type="InterPro" id="IPR050789">
    <property type="entry name" value="Diverse_Enzym_Activities"/>
</dbReference>
<dbReference type="PANTHER" id="PTHR43283">
    <property type="entry name" value="BETA-LACTAMASE-RELATED"/>
    <property type="match status" value="1"/>
</dbReference>
<dbReference type="AlphaFoldDB" id="A0A7W8YBR6"/>
<proteinExistence type="predicted"/>
<reference evidence="2 3" key="1">
    <citation type="submission" date="2020-08" db="EMBL/GenBank/DDBJ databases">
        <title>Sequencing the genomes of 1000 actinobacteria strains.</title>
        <authorList>
            <person name="Klenk H.-P."/>
        </authorList>
    </citation>
    <scope>NUCLEOTIDE SEQUENCE [LARGE SCALE GENOMIC DNA]</scope>
    <source>
        <strain evidence="2 3">DSM 23694</strain>
    </source>
</reference>
<dbReference type="InterPro" id="IPR001466">
    <property type="entry name" value="Beta-lactam-related"/>
</dbReference>
<dbReference type="RefSeq" id="WP_338087472.1">
    <property type="nucleotide sequence ID" value="NZ_JACHBL010000001.1"/>
</dbReference>
<dbReference type="Proteomes" id="UP000523863">
    <property type="component" value="Unassembled WGS sequence"/>
</dbReference>
<feature type="domain" description="Beta-lactamase-related" evidence="1">
    <location>
        <begin position="101"/>
        <end position="394"/>
    </location>
</feature>